<dbReference type="Pfam" id="PF18313">
    <property type="entry name" value="TLP1_add_C"/>
    <property type="match status" value="1"/>
</dbReference>
<keyword evidence="6" id="KW-1185">Reference proteome</keyword>
<dbReference type="InterPro" id="IPR040771">
    <property type="entry name" value="TLP1_add_C"/>
</dbReference>
<dbReference type="PROSITE" id="PS00166">
    <property type="entry name" value="ENOYL_COA_HYDRATASE"/>
    <property type="match status" value="1"/>
</dbReference>
<dbReference type="GO" id="GO:0016746">
    <property type="term" value="F:acyltransferase activity"/>
    <property type="evidence" value="ECO:0007669"/>
    <property type="project" value="InterPro"/>
</dbReference>
<comment type="caution">
    <text evidence="5">The sequence shown here is derived from an EMBL/GenBank/DDBJ whole genome shotgun (WGS) entry which is preliminary data.</text>
</comment>
<keyword evidence="2" id="KW-0456">Lyase</keyword>
<dbReference type="Gene3D" id="3.90.226.10">
    <property type="entry name" value="2-enoyl-CoA Hydratase, Chain A, domain 1"/>
    <property type="match status" value="1"/>
</dbReference>
<reference evidence="5 6" key="1">
    <citation type="submission" date="2020-07" db="EMBL/GenBank/DDBJ databases">
        <authorList>
            <person name="Sun Q."/>
        </authorList>
    </citation>
    <scope>NUCLEOTIDE SEQUENCE [LARGE SCALE GENOMIC DNA]</scope>
    <source>
        <strain evidence="5 6">CGMCC 1.13654</strain>
    </source>
</reference>
<evidence type="ECO:0000256" key="3">
    <source>
        <dbReference type="RuleBase" id="RU003707"/>
    </source>
</evidence>
<evidence type="ECO:0000256" key="1">
    <source>
        <dbReference type="ARBA" id="ARBA00005254"/>
    </source>
</evidence>
<dbReference type="Gene3D" id="3.40.47.10">
    <property type="match status" value="1"/>
</dbReference>
<protein>
    <submittedName>
        <fullName evidence="5">Enoyl-CoA hydratase/isomerase family protein</fullName>
    </submittedName>
</protein>
<comment type="similarity">
    <text evidence="1 3">Belongs to the enoyl-CoA hydratase/isomerase family.</text>
</comment>
<evidence type="ECO:0000313" key="6">
    <source>
        <dbReference type="Proteomes" id="UP000570166"/>
    </source>
</evidence>
<dbReference type="FunFam" id="3.90.226.10:FF:000009">
    <property type="entry name" value="Carnitinyl-CoA dehydratase"/>
    <property type="match status" value="1"/>
</dbReference>
<dbReference type="EMBL" id="JACEIB010000003">
    <property type="protein sequence ID" value="MBA2933826.1"/>
    <property type="molecule type" value="Genomic_DNA"/>
</dbReference>
<dbReference type="InterPro" id="IPR018376">
    <property type="entry name" value="Enoyl-CoA_hyd/isom_CS"/>
</dbReference>
<sequence length="775" mass="82003">MTSPDRIPVIIGVGEHVDRPADVAQALEPVSLMAEAVRAADADGGSGLLRRIETISLVGLVSWRYADPVSLLCERLGIDPAHKVNASMGGETPIRLIHEAAVRIAKGEGGTAAIVGGESTNARNHARKAGIALDWTPMASREEAVRFPSSRFAMSEAAKHLKVMDPAQVYPFYEMATQHAWGETPAEAQAKSAALWTEYAEVAATNPSAWIRIAPSAEQIAKVGPDNRRINFPYPKLMVANPSVNQAGAVIVTSLAVAQELGVDEGRLVHIWGGASAIEPEDYLKRDRYDHSTAQTAALDRVVAIAGGDAAAFGKLELYSCFPVVPKMALRTLGLDPKEHVPTVTGGITFFGGPLNNYMTHATCAMVRALRAAPGELGLLYGQGGYVNKHHALVVSTRPPVQPLALDYSVQAEADAARDPVPELAENYIGPATIETYTVLYGRDGEPIDGIVILRTPDGRRTMARVPENDEATMAILQSMEASAIGTAGHVRTDPFGKPTFEAGDARDPATRPRKYCTVEREGPLTIVTIDRADVMNALTPEANAELAEVFDAFAADPDQWVAIFTGAGDKAFSAGNDLKATARAMARGASTDMPLTGFAGLTGRHDLTKPVIAAVNGVAMGGGFEIALACDIIVAADNAVFALPEPRVGLAALAGGLLRLPRQIGLKQAMGMILTGRRVGAEEGQRLGFVNEVVPAGEALAGAKRWAAQILECSPMSIRASKQVTQLGLSVPSLADGERGQRGASAVKALFKSADAREGPLAFAQKRKPEWKGR</sequence>
<dbReference type="RefSeq" id="WP_160363620.1">
    <property type="nucleotide sequence ID" value="NZ_JACEIB010000003.1"/>
</dbReference>
<dbReference type="Gene3D" id="2.40.50.840">
    <property type="match status" value="1"/>
</dbReference>
<dbReference type="Proteomes" id="UP000570166">
    <property type="component" value="Unassembled WGS sequence"/>
</dbReference>
<dbReference type="InterPro" id="IPR001753">
    <property type="entry name" value="Enoyl-CoA_hydra/iso"/>
</dbReference>
<dbReference type="InterPro" id="IPR029045">
    <property type="entry name" value="ClpP/crotonase-like_dom_sf"/>
</dbReference>
<evidence type="ECO:0000256" key="2">
    <source>
        <dbReference type="ARBA" id="ARBA00023239"/>
    </source>
</evidence>
<feature type="domain" description="Thiolase-like protein type 1 additional C-terminal" evidence="4">
    <location>
        <begin position="418"/>
        <end position="494"/>
    </location>
</feature>
<dbReference type="InterPro" id="IPR016039">
    <property type="entry name" value="Thiolase-like"/>
</dbReference>
<dbReference type="GO" id="GO:0016829">
    <property type="term" value="F:lyase activity"/>
    <property type="evidence" value="ECO:0007669"/>
    <property type="project" value="UniProtKB-KW"/>
</dbReference>
<gene>
    <name evidence="5" type="ORF">HZF05_06895</name>
</gene>
<keyword evidence="5" id="KW-0413">Isomerase</keyword>
<evidence type="ECO:0000313" key="5">
    <source>
        <dbReference type="EMBL" id="MBA2933826.1"/>
    </source>
</evidence>
<dbReference type="GO" id="GO:0006635">
    <property type="term" value="P:fatty acid beta-oxidation"/>
    <property type="evidence" value="ECO:0007669"/>
    <property type="project" value="TreeGrafter"/>
</dbReference>
<dbReference type="CDD" id="cd06558">
    <property type="entry name" value="crotonase-like"/>
    <property type="match status" value="1"/>
</dbReference>
<name>A0A838L6P7_9SPHN</name>
<dbReference type="PANTHER" id="PTHR11941">
    <property type="entry name" value="ENOYL-COA HYDRATASE-RELATED"/>
    <property type="match status" value="1"/>
</dbReference>
<evidence type="ECO:0000259" key="4">
    <source>
        <dbReference type="Pfam" id="PF18313"/>
    </source>
</evidence>
<dbReference type="SUPFAM" id="SSF52096">
    <property type="entry name" value="ClpP/crotonase"/>
    <property type="match status" value="1"/>
</dbReference>
<dbReference type="Pfam" id="PF00378">
    <property type="entry name" value="ECH_1"/>
    <property type="match status" value="1"/>
</dbReference>
<dbReference type="GO" id="GO:0016853">
    <property type="term" value="F:isomerase activity"/>
    <property type="evidence" value="ECO:0007669"/>
    <property type="project" value="UniProtKB-KW"/>
</dbReference>
<proteinExistence type="inferred from homology"/>
<dbReference type="SUPFAM" id="SSF53901">
    <property type="entry name" value="Thiolase-like"/>
    <property type="match status" value="1"/>
</dbReference>
<accession>A0A838L6P7</accession>
<dbReference type="InterPro" id="IPR014748">
    <property type="entry name" value="Enoyl-CoA_hydra_C"/>
</dbReference>
<organism evidence="5 6">
    <name type="scientific">Sphingomonas chungangi</name>
    <dbReference type="NCBI Taxonomy" id="2683589"/>
    <lineage>
        <taxon>Bacteria</taxon>
        <taxon>Pseudomonadati</taxon>
        <taxon>Pseudomonadota</taxon>
        <taxon>Alphaproteobacteria</taxon>
        <taxon>Sphingomonadales</taxon>
        <taxon>Sphingomonadaceae</taxon>
        <taxon>Sphingomonas</taxon>
    </lineage>
</organism>
<dbReference type="PANTHER" id="PTHR11941:SF54">
    <property type="entry name" value="ENOYL-COA HYDRATASE, MITOCHONDRIAL"/>
    <property type="match status" value="1"/>
</dbReference>
<dbReference type="AlphaFoldDB" id="A0A838L6P7"/>
<dbReference type="Gene3D" id="1.10.12.10">
    <property type="entry name" value="Lyase 2-enoyl-coa Hydratase, Chain A, domain 2"/>
    <property type="match status" value="1"/>
</dbReference>